<keyword evidence="2" id="KW-0813">Transport</keyword>
<evidence type="ECO:0000259" key="10">
    <source>
        <dbReference type="PROSITE" id="PS50893"/>
    </source>
</evidence>
<evidence type="ECO:0000256" key="2">
    <source>
        <dbReference type="ARBA" id="ARBA00022448"/>
    </source>
</evidence>
<dbReference type="PANTHER" id="PTHR42771">
    <property type="entry name" value="IRON(3+)-HYDROXAMATE IMPORT ATP-BINDING PROTEIN FHUC"/>
    <property type="match status" value="1"/>
</dbReference>
<keyword evidence="12" id="KW-1185">Reference proteome</keyword>
<keyword evidence="6" id="KW-0067">ATP-binding</keyword>
<dbReference type="Gene3D" id="3.40.50.300">
    <property type="entry name" value="P-loop containing nucleotide triphosphate hydrolases"/>
    <property type="match status" value="2"/>
</dbReference>
<dbReference type="SUPFAM" id="SSF52540">
    <property type="entry name" value="P-loop containing nucleoside triphosphate hydrolases"/>
    <property type="match status" value="1"/>
</dbReference>
<evidence type="ECO:0000256" key="7">
    <source>
        <dbReference type="ARBA" id="ARBA00023004"/>
    </source>
</evidence>
<accession>A0ABT1RUF0</accession>
<feature type="domain" description="ABC transporter" evidence="10">
    <location>
        <begin position="1"/>
        <end position="240"/>
    </location>
</feature>
<evidence type="ECO:0000256" key="4">
    <source>
        <dbReference type="ARBA" id="ARBA00022496"/>
    </source>
</evidence>
<dbReference type="InterPro" id="IPR027417">
    <property type="entry name" value="P-loop_NTPase"/>
</dbReference>
<reference evidence="11 12" key="1">
    <citation type="submission" date="2022-06" db="EMBL/GenBank/DDBJ databases">
        <title>Isolation of gut microbiota from human fecal samples.</title>
        <authorList>
            <person name="Pamer E.G."/>
            <person name="Barat B."/>
            <person name="Waligurski E."/>
            <person name="Medina S."/>
            <person name="Paddock L."/>
            <person name="Mostad J."/>
        </authorList>
    </citation>
    <scope>NUCLEOTIDE SEQUENCE [LARGE SCALE GENOMIC DNA]</scope>
    <source>
        <strain evidence="11 12">DFI.9.73</strain>
    </source>
</reference>
<dbReference type="Pfam" id="PF13476">
    <property type="entry name" value="AAA_23"/>
    <property type="match status" value="1"/>
</dbReference>
<evidence type="ECO:0000256" key="3">
    <source>
        <dbReference type="ARBA" id="ARBA00022475"/>
    </source>
</evidence>
<keyword evidence="7" id="KW-0408">Iron</keyword>
<keyword evidence="8" id="KW-0406">Ion transport</keyword>
<gene>
    <name evidence="11" type="ORF">NE695_00010</name>
</gene>
<keyword evidence="4" id="KW-0410">Iron transport</keyword>
<evidence type="ECO:0000256" key="1">
    <source>
        <dbReference type="ARBA" id="ARBA00004202"/>
    </source>
</evidence>
<evidence type="ECO:0000313" key="12">
    <source>
        <dbReference type="Proteomes" id="UP001524473"/>
    </source>
</evidence>
<evidence type="ECO:0000313" key="11">
    <source>
        <dbReference type="EMBL" id="MCQ4838294.1"/>
    </source>
</evidence>
<comment type="caution">
    <text evidence="11">The sequence shown here is derived from an EMBL/GenBank/DDBJ whole genome shotgun (WGS) entry which is preliminary data.</text>
</comment>
<dbReference type="SMART" id="SM00382">
    <property type="entry name" value="AAA"/>
    <property type="match status" value="1"/>
</dbReference>
<sequence>MFINSIVKTNAPLPEQDAYLRKIPAISGLSRLDLNCPVTFLVGENGSGKSTLLEAVAVAFGFNPEGGSRNFHFSTEDTHSALSQLLCLYKGPYRPKDGFFLRAESFYNAASEVDRLSKNNLYGSSPDKSYLQNFGGKSLHQQSHGESFLALVLNRFWGNGLYLLDEPEAALSPARQLTLLSEIHRLVKKNSQLLIATHSPILMAYPDAEILLLSDGPIRPVAYEDTEHYQITKSFLENPQRMLRILLEEEPAEGAALSD</sequence>
<organism evidence="11 12">
    <name type="scientific">Neglectibacter timonensis</name>
    <dbReference type="NCBI Taxonomy" id="1776382"/>
    <lineage>
        <taxon>Bacteria</taxon>
        <taxon>Bacillati</taxon>
        <taxon>Bacillota</taxon>
        <taxon>Clostridia</taxon>
        <taxon>Eubacteriales</taxon>
        <taxon>Oscillospiraceae</taxon>
        <taxon>Neglectibacter</taxon>
    </lineage>
</organism>
<comment type="subcellular location">
    <subcellularLocation>
        <location evidence="1">Cell membrane</location>
        <topology evidence="1">Peripheral membrane protein</topology>
    </subcellularLocation>
</comment>
<dbReference type="RefSeq" id="WP_256191418.1">
    <property type="nucleotide sequence ID" value="NZ_CATZHN010000011.1"/>
</dbReference>
<dbReference type="InterPro" id="IPR051535">
    <property type="entry name" value="Siderophore_ABC-ATPase"/>
</dbReference>
<dbReference type="Pfam" id="PF13304">
    <property type="entry name" value="AAA_21"/>
    <property type="match status" value="1"/>
</dbReference>
<protein>
    <submittedName>
        <fullName evidence="11">AAA family ATPase</fullName>
    </submittedName>
</protein>
<dbReference type="InterPro" id="IPR003439">
    <property type="entry name" value="ABC_transporter-like_ATP-bd"/>
</dbReference>
<evidence type="ECO:0000256" key="6">
    <source>
        <dbReference type="ARBA" id="ARBA00022840"/>
    </source>
</evidence>
<dbReference type="Proteomes" id="UP001524473">
    <property type="component" value="Unassembled WGS sequence"/>
</dbReference>
<keyword evidence="3" id="KW-1003">Cell membrane</keyword>
<dbReference type="CDD" id="cd00267">
    <property type="entry name" value="ABC_ATPase"/>
    <property type="match status" value="1"/>
</dbReference>
<keyword evidence="9" id="KW-0472">Membrane</keyword>
<dbReference type="EMBL" id="JANFZH010000001">
    <property type="protein sequence ID" value="MCQ4838294.1"/>
    <property type="molecule type" value="Genomic_DNA"/>
</dbReference>
<dbReference type="PANTHER" id="PTHR42771:SF2">
    <property type="entry name" value="IRON(3+)-HYDROXAMATE IMPORT ATP-BINDING PROTEIN FHUC"/>
    <property type="match status" value="1"/>
</dbReference>
<proteinExistence type="predicted"/>
<dbReference type="InterPro" id="IPR003959">
    <property type="entry name" value="ATPase_AAA_core"/>
</dbReference>
<dbReference type="InterPro" id="IPR003593">
    <property type="entry name" value="AAA+_ATPase"/>
</dbReference>
<evidence type="ECO:0000256" key="9">
    <source>
        <dbReference type="ARBA" id="ARBA00023136"/>
    </source>
</evidence>
<keyword evidence="5" id="KW-0547">Nucleotide-binding</keyword>
<dbReference type="PROSITE" id="PS50893">
    <property type="entry name" value="ABC_TRANSPORTER_2"/>
    <property type="match status" value="1"/>
</dbReference>
<evidence type="ECO:0000256" key="5">
    <source>
        <dbReference type="ARBA" id="ARBA00022741"/>
    </source>
</evidence>
<dbReference type="InterPro" id="IPR038729">
    <property type="entry name" value="Rad50/SbcC_AAA"/>
</dbReference>
<name>A0ABT1RUF0_9FIRM</name>
<evidence type="ECO:0000256" key="8">
    <source>
        <dbReference type="ARBA" id="ARBA00023065"/>
    </source>
</evidence>